<name>A0A382XQC8_9ZZZZ</name>
<organism evidence="1">
    <name type="scientific">marine metagenome</name>
    <dbReference type="NCBI Taxonomy" id="408172"/>
    <lineage>
        <taxon>unclassified sequences</taxon>
        <taxon>metagenomes</taxon>
        <taxon>ecological metagenomes</taxon>
    </lineage>
</organism>
<gene>
    <name evidence="1" type="ORF">METZ01_LOCUS425352</name>
</gene>
<protein>
    <submittedName>
        <fullName evidence="1">Uncharacterized protein</fullName>
    </submittedName>
</protein>
<dbReference type="EMBL" id="UINC01169117">
    <property type="protein sequence ID" value="SVD72498.1"/>
    <property type="molecule type" value="Genomic_DNA"/>
</dbReference>
<dbReference type="AlphaFoldDB" id="A0A382XQC8"/>
<feature type="non-terminal residue" evidence="1">
    <location>
        <position position="1"/>
    </location>
</feature>
<accession>A0A382XQC8</accession>
<sequence length="62" mass="7066">VLCGINVVVLKQYFQPRRTLYDGGTVLRIGKGGIVLYERLEQCQQQARIGEVQLVPFNGKFR</sequence>
<proteinExistence type="predicted"/>
<evidence type="ECO:0000313" key="1">
    <source>
        <dbReference type="EMBL" id="SVD72498.1"/>
    </source>
</evidence>
<reference evidence="1" key="1">
    <citation type="submission" date="2018-05" db="EMBL/GenBank/DDBJ databases">
        <authorList>
            <person name="Lanie J.A."/>
            <person name="Ng W.-L."/>
            <person name="Kazmierczak K.M."/>
            <person name="Andrzejewski T.M."/>
            <person name="Davidsen T.M."/>
            <person name="Wayne K.J."/>
            <person name="Tettelin H."/>
            <person name="Glass J.I."/>
            <person name="Rusch D."/>
            <person name="Podicherti R."/>
            <person name="Tsui H.-C.T."/>
            <person name="Winkler M.E."/>
        </authorList>
    </citation>
    <scope>NUCLEOTIDE SEQUENCE</scope>
</reference>